<evidence type="ECO:0000313" key="2">
    <source>
        <dbReference type="EMBL" id="SDX15153.1"/>
    </source>
</evidence>
<keyword evidence="1" id="KW-0472">Membrane</keyword>
<feature type="transmembrane region" description="Helical" evidence="1">
    <location>
        <begin position="109"/>
        <end position="138"/>
    </location>
</feature>
<feature type="transmembrane region" description="Helical" evidence="1">
    <location>
        <begin position="150"/>
        <end position="169"/>
    </location>
</feature>
<dbReference type="EMBL" id="FNOM01000005">
    <property type="protein sequence ID" value="SDX15153.1"/>
    <property type="molecule type" value="Genomic_DNA"/>
</dbReference>
<name>A0A1H2ZCC4_9RHOB</name>
<gene>
    <name evidence="2" type="ORF">SAMN04488238_105332</name>
</gene>
<accession>A0A1H2ZCC4</accession>
<proteinExistence type="predicted"/>
<keyword evidence="1" id="KW-1133">Transmembrane helix</keyword>
<dbReference type="AlphaFoldDB" id="A0A1H2ZCC4"/>
<dbReference type="STRING" id="564137.SAMN04488238_105332"/>
<evidence type="ECO:0000256" key="1">
    <source>
        <dbReference type="SAM" id="Phobius"/>
    </source>
</evidence>
<dbReference type="Gene3D" id="3.40.720.10">
    <property type="entry name" value="Alkaline Phosphatase, subunit A"/>
    <property type="match status" value="1"/>
</dbReference>
<organism evidence="2 3">
    <name type="scientific">Roseicitreum antarcticum</name>
    <dbReference type="NCBI Taxonomy" id="564137"/>
    <lineage>
        <taxon>Bacteria</taxon>
        <taxon>Pseudomonadati</taxon>
        <taxon>Pseudomonadota</taxon>
        <taxon>Alphaproteobacteria</taxon>
        <taxon>Rhodobacterales</taxon>
        <taxon>Paracoccaceae</taxon>
        <taxon>Roseicitreum</taxon>
    </lineage>
</organism>
<sequence>MSGRIAPQAIARHILAAAVLYLLLIQPNHPAAMTWGALRAFPLELPVILSLLVLTGNGWTGRVLRAVLITLLMAVALLKLADFGTFVAFNRGFNLLVDLNLLHAGWTLAQGTFGMALAMLAGLGALGALVLMAGMLWWATGVWARHGRPGWLRVTAAILILPATVAAVAEVGQARRLWSLPAPVADAIPGAAFTARLALERVMQFAETRAELAAFRTAARTDPMAGGGPFLDLAGDRDVILIYVESYGRASFDNPLYRPTHSATLRQIGADLDGRGLAMRSGWAVAPMTGGQSWLAHGTVASGLWLDDQGRYRALLASERQTLFHYASASGRRSVAIMPAHVFPWPEGAYFGFDAIYNAPDLGYEGQPFNWVTMPDQFTLTALDRLERTRPQGTPGRDPLLAQVALVSSHAPWVPIPPVIDWEAVGDGTVFDPWATSGDPPDVVWRDHDRVREQYRRAIDYSLQTVGSWAARHADNPPLIIMLGDHQTAGFVSGVTGFDVPVHIIGPPDLVARFDGPGWQAGMFPDPAAPALRMDAMRDVILRALSSDAP</sequence>
<keyword evidence="1" id="KW-0812">Transmembrane</keyword>
<dbReference type="RefSeq" id="WP_223814428.1">
    <property type="nucleotide sequence ID" value="NZ_CP061502.1"/>
</dbReference>
<evidence type="ECO:0008006" key="4">
    <source>
        <dbReference type="Google" id="ProtNLM"/>
    </source>
</evidence>
<feature type="transmembrane region" description="Helical" evidence="1">
    <location>
        <begin position="40"/>
        <end position="59"/>
    </location>
</feature>
<keyword evidence="3" id="KW-1185">Reference proteome</keyword>
<evidence type="ECO:0000313" key="3">
    <source>
        <dbReference type="Proteomes" id="UP000198539"/>
    </source>
</evidence>
<feature type="transmembrane region" description="Helical" evidence="1">
    <location>
        <begin position="66"/>
        <end position="89"/>
    </location>
</feature>
<protein>
    <recommendedName>
        <fullName evidence="4">Phosphoglycerol transferase MdoB</fullName>
    </recommendedName>
</protein>
<dbReference type="SUPFAM" id="SSF53649">
    <property type="entry name" value="Alkaline phosphatase-like"/>
    <property type="match status" value="1"/>
</dbReference>
<dbReference type="Proteomes" id="UP000198539">
    <property type="component" value="Unassembled WGS sequence"/>
</dbReference>
<reference evidence="2 3" key="1">
    <citation type="submission" date="2016-10" db="EMBL/GenBank/DDBJ databases">
        <authorList>
            <person name="de Groot N.N."/>
        </authorList>
    </citation>
    <scope>NUCLEOTIDE SEQUENCE [LARGE SCALE GENOMIC DNA]</scope>
    <source>
        <strain evidence="2 3">CGMCC 1.8894</strain>
    </source>
</reference>
<dbReference type="InterPro" id="IPR017850">
    <property type="entry name" value="Alkaline_phosphatase_core_sf"/>
</dbReference>